<dbReference type="GO" id="GO:0006281">
    <property type="term" value="P:DNA repair"/>
    <property type="evidence" value="ECO:0007669"/>
    <property type="project" value="InterPro"/>
</dbReference>
<dbReference type="Pfam" id="PF21530">
    <property type="entry name" value="Pif1_2B_dom"/>
    <property type="match status" value="1"/>
</dbReference>
<evidence type="ECO:0000256" key="8">
    <source>
        <dbReference type="ARBA" id="ARBA00023235"/>
    </source>
</evidence>
<evidence type="ECO:0000256" key="6">
    <source>
        <dbReference type="ARBA" id="ARBA00023125"/>
    </source>
</evidence>
<evidence type="ECO:0000256" key="1">
    <source>
        <dbReference type="ARBA" id="ARBA00022741"/>
    </source>
</evidence>
<dbReference type="GO" id="GO:0000723">
    <property type="term" value="P:telomere maintenance"/>
    <property type="evidence" value="ECO:0007669"/>
    <property type="project" value="InterPro"/>
</dbReference>
<keyword evidence="4" id="KW-0347">Helicase</keyword>
<reference evidence="11" key="1">
    <citation type="journal article" date="2020" name="Nature">
        <title>Giant virus diversity and host interactions through global metagenomics.</title>
        <authorList>
            <person name="Schulz F."/>
            <person name="Roux S."/>
            <person name="Paez-Espino D."/>
            <person name="Jungbluth S."/>
            <person name="Walsh D.A."/>
            <person name="Denef V.J."/>
            <person name="McMahon K.D."/>
            <person name="Konstantinidis K.T."/>
            <person name="Eloe-Fadrosh E.A."/>
            <person name="Kyrpides N.C."/>
            <person name="Woyke T."/>
        </authorList>
    </citation>
    <scope>NUCLEOTIDE SEQUENCE</scope>
    <source>
        <strain evidence="11">GVMAG-M-3300023184-160</strain>
    </source>
</reference>
<feature type="domain" description="DNA helicase Pif1-like 2B" evidence="10">
    <location>
        <begin position="293"/>
        <end position="330"/>
    </location>
</feature>
<keyword evidence="8" id="KW-0413">Isomerase</keyword>
<keyword evidence="7" id="KW-0234">DNA repair</keyword>
<evidence type="ECO:0008006" key="12">
    <source>
        <dbReference type="Google" id="ProtNLM"/>
    </source>
</evidence>
<dbReference type="InterPro" id="IPR027417">
    <property type="entry name" value="P-loop_NTPase"/>
</dbReference>
<name>A0A6C0HN51_9ZZZZ</name>
<dbReference type="InterPro" id="IPR010285">
    <property type="entry name" value="DNA_helicase_pif1-like_DEAD"/>
</dbReference>
<dbReference type="GO" id="GO:0003678">
    <property type="term" value="F:DNA helicase activity"/>
    <property type="evidence" value="ECO:0007669"/>
    <property type="project" value="InterPro"/>
</dbReference>
<dbReference type="Gene3D" id="3.40.50.300">
    <property type="entry name" value="P-loop containing nucleotide triphosphate hydrolases"/>
    <property type="match status" value="1"/>
</dbReference>
<proteinExistence type="predicted"/>
<dbReference type="PANTHER" id="PTHR47642:SF5">
    <property type="entry name" value="ATP-DEPENDENT DNA HELICASE"/>
    <property type="match status" value="1"/>
</dbReference>
<evidence type="ECO:0000256" key="7">
    <source>
        <dbReference type="ARBA" id="ARBA00023204"/>
    </source>
</evidence>
<dbReference type="InterPro" id="IPR049163">
    <property type="entry name" value="Pif1-like_2B_dom"/>
</dbReference>
<evidence type="ECO:0000259" key="10">
    <source>
        <dbReference type="Pfam" id="PF21530"/>
    </source>
</evidence>
<accession>A0A6C0HN51</accession>
<keyword evidence="3" id="KW-0378">Hydrolase</keyword>
<keyword evidence="6" id="KW-0238">DNA-binding</keyword>
<sequence length="520" mass="58155">MASLTNALSAEQTIALSRFMNGENILLSGSGGSGKTHLIKEFLKQKPQSILCAMTGCAAMLLECDASTIHSWSGLYWSKDSMTDDEILDVVLSKKKIEKKWKAAEILIVDEISMMSKRYFDLLNQVGQLFRKNERPFGGLQLVFVGDFFQLPPVSADKKTEFCFESDKWFKTFPKEQHIVLKTLFRQSDPEYIELLNEVRVGNISMKSVEVLQKYLNRPMSQNMTYLFPTRSNAGAFNALQYGNLKEKEYVFKPEIKLDAITYTDGRLIDANTVKKCKHLNPSARDYEVQNLMKANNLEPISLKKGAFVMCTRNLSSKICNGSQGVITDFIMGKPQVTFTNGTIAIIDPHEFQHHEFPSIVVKQYPLCLAWAMTIHKIQGSTLDCAAIDIGQTVFEYGQTYVALSRVRSLEGLYLLNFNASKIRANPKVVAFYKSLEKPVVDVSSLAAALEQQTFQEPVPVVVVSPVDDSPVDVSPVDDSPVVVSPVDISPVDVAPVKVVKPRKPRASIKPKVQELLIYS</sequence>
<evidence type="ECO:0000313" key="11">
    <source>
        <dbReference type="EMBL" id="QHT81824.1"/>
    </source>
</evidence>
<dbReference type="EMBL" id="MN739993">
    <property type="protein sequence ID" value="QHT81824.1"/>
    <property type="molecule type" value="Genomic_DNA"/>
</dbReference>
<dbReference type="Pfam" id="PF05970">
    <property type="entry name" value="PIF1"/>
    <property type="match status" value="1"/>
</dbReference>
<keyword evidence="2" id="KW-0227">DNA damage</keyword>
<evidence type="ECO:0000256" key="2">
    <source>
        <dbReference type="ARBA" id="ARBA00022763"/>
    </source>
</evidence>
<dbReference type="AlphaFoldDB" id="A0A6C0HN51"/>
<keyword evidence="5" id="KW-0067">ATP-binding</keyword>
<keyword evidence="1" id="KW-0547">Nucleotide-binding</keyword>
<organism evidence="11">
    <name type="scientific">viral metagenome</name>
    <dbReference type="NCBI Taxonomy" id="1070528"/>
    <lineage>
        <taxon>unclassified sequences</taxon>
        <taxon>metagenomes</taxon>
        <taxon>organismal metagenomes</taxon>
    </lineage>
</organism>
<evidence type="ECO:0000256" key="5">
    <source>
        <dbReference type="ARBA" id="ARBA00022840"/>
    </source>
</evidence>
<evidence type="ECO:0000259" key="9">
    <source>
        <dbReference type="Pfam" id="PF05970"/>
    </source>
</evidence>
<protein>
    <recommendedName>
        <fullName evidence="12">AAA+ ATPase domain-containing protein</fullName>
    </recommendedName>
</protein>
<dbReference type="PANTHER" id="PTHR47642">
    <property type="entry name" value="ATP-DEPENDENT DNA HELICASE"/>
    <property type="match status" value="1"/>
</dbReference>
<feature type="domain" description="DNA helicase Pif1-like DEAD-box helicase" evidence="9">
    <location>
        <begin position="19"/>
        <end position="207"/>
    </location>
</feature>
<evidence type="ECO:0000256" key="4">
    <source>
        <dbReference type="ARBA" id="ARBA00022806"/>
    </source>
</evidence>
<dbReference type="CDD" id="cd18809">
    <property type="entry name" value="SF1_C_RecD"/>
    <property type="match status" value="1"/>
</dbReference>
<evidence type="ECO:0000256" key="3">
    <source>
        <dbReference type="ARBA" id="ARBA00022801"/>
    </source>
</evidence>
<dbReference type="InterPro" id="IPR051055">
    <property type="entry name" value="PIF1_helicase"/>
</dbReference>
<dbReference type="SUPFAM" id="SSF52540">
    <property type="entry name" value="P-loop containing nucleoside triphosphate hydrolases"/>
    <property type="match status" value="2"/>
</dbReference>